<proteinExistence type="predicted"/>
<dbReference type="Gene3D" id="3.40.390.10">
    <property type="entry name" value="Collagenase (Catalytic Domain)"/>
    <property type="match status" value="1"/>
</dbReference>
<keyword evidence="4" id="KW-1185">Reference proteome</keyword>
<dbReference type="Proteomes" id="UP001498398">
    <property type="component" value="Unassembled WGS sequence"/>
</dbReference>
<comment type="caution">
    <text evidence="3">The sequence shown here is derived from an EMBL/GenBank/DDBJ whole genome shotgun (WGS) entry which is preliminary data.</text>
</comment>
<evidence type="ECO:0000259" key="2">
    <source>
        <dbReference type="Pfam" id="PF13933"/>
    </source>
</evidence>
<accession>A0ABR1J9N9</accession>
<organism evidence="3 4">
    <name type="scientific">Marasmiellus scandens</name>
    <dbReference type="NCBI Taxonomy" id="2682957"/>
    <lineage>
        <taxon>Eukaryota</taxon>
        <taxon>Fungi</taxon>
        <taxon>Dikarya</taxon>
        <taxon>Basidiomycota</taxon>
        <taxon>Agaricomycotina</taxon>
        <taxon>Agaricomycetes</taxon>
        <taxon>Agaricomycetidae</taxon>
        <taxon>Agaricales</taxon>
        <taxon>Marasmiineae</taxon>
        <taxon>Omphalotaceae</taxon>
        <taxon>Marasmiellus</taxon>
    </lineage>
</organism>
<dbReference type="PANTHER" id="PTHR39399">
    <property type="entry name" value="PROTEIN ZPS1"/>
    <property type="match status" value="1"/>
</dbReference>
<evidence type="ECO:0000313" key="3">
    <source>
        <dbReference type="EMBL" id="KAK7454433.1"/>
    </source>
</evidence>
<gene>
    <name evidence="3" type="primary">PRA1_1</name>
    <name evidence="3" type="ORF">VKT23_011189</name>
</gene>
<dbReference type="SUPFAM" id="SSF55486">
    <property type="entry name" value="Metalloproteases ('zincins'), catalytic domain"/>
    <property type="match status" value="1"/>
</dbReference>
<feature type="compositionally biased region" description="Polar residues" evidence="1">
    <location>
        <begin position="20"/>
        <end position="32"/>
    </location>
</feature>
<feature type="region of interest" description="Disordered" evidence="1">
    <location>
        <begin position="20"/>
        <end position="46"/>
    </location>
</feature>
<sequence>MSVSLIASLQSTITSFSGQSTRAVLQEPTNSRPQHRMSKTPRQPDRLPHSFCWASTHHLQPYDSATIIMKLPPMILSALSASSAIYARPFTANSLRSRELKNTLSTVEIHSSCKPYERRQLVKALADTYEVVSVARDYVLDNGHSDAVYKLYFGQAEPFTVVGVFEWLISADKTGVLLRCDDPDRNCATQDSWNGHWRGENATL</sequence>
<dbReference type="InterPro" id="IPR024079">
    <property type="entry name" value="MetalloPept_cat_dom_sf"/>
</dbReference>
<dbReference type="Pfam" id="PF13933">
    <property type="entry name" value="HRXXH"/>
    <property type="match status" value="1"/>
</dbReference>
<reference evidence="3 4" key="1">
    <citation type="submission" date="2024-01" db="EMBL/GenBank/DDBJ databases">
        <title>A draft genome for the cacao thread blight pathogen Marasmiellus scandens.</title>
        <authorList>
            <person name="Baruah I.K."/>
            <person name="Leung J."/>
            <person name="Bukari Y."/>
            <person name="Amoako-Attah I."/>
            <person name="Meinhardt L.W."/>
            <person name="Bailey B.A."/>
            <person name="Cohen S.P."/>
        </authorList>
    </citation>
    <scope>NUCLEOTIDE SEQUENCE [LARGE SCALE GENOMIC DNA]</scope>
    <source>
        <strain evidence="3 4">GH-19</strain>
    </source>
</reference>
<dbReference type="InterPro" id="IPR029482">
    <property type="entry name" value="HRXXH"/>
</dbReference>
<dbReference type="PANTHER" id="PTHR39399:SF1">
    <property type="entry name" value="PROTEIN ZPS1"/>
    <property type="match status" value="1"/>
</dbReference>
<evidence type="ECO:0000313" key="4">
    <source>
        <dbReference type="Proteomes" id="UP001498398"/>
    </source>
</evidence>
<dbReference type="EMBL" id="JBANRG010000024">
    <property type="protein sequence ID" value="KAK7454433.1"/>
    <property type="molecule type" value="Genomic_DNA"/>
</dbReference>
<evidence type="ECO:0000256" key="1">
    <source>
        <dbReference type="SAM" id="MobiDB-lite"/>
    </source>
</evidence>
<feature type="domain" description="Putative peptidase" evidence="2">
    <location>
        <begin position="100"/>
        <end position="203"/>
    </location>
</feature>
<name>A0ABR1J9N9_9AGAR</name>
<dbReference type="InterPro" id="IPR039124">
    <property type="entry name" value="PRA1-like"/>
</dbReference>
<protein>
    <submittedName>
        <fullName evidence="3">Prenylated Rab acceptor protein 1</fullName>
    </submittedName>
</protein>